<feature type="chain" id="PRO_5004565156" description="UrcA family protein" evidence="1">
    <location>
        <begin position="24"/>
        <end position="111"/>
    </location>
</feature>
<reference evidence="2 3" key="1">
    <citation type="journal article" date="2013" name="Genome Announc.">
        <title>Draft Genome Sequence of Sphingobium quisquiliarum Strain P25T, a Novel Hexachlorocyclohexane (HCH)-Degrading Bacterium Isolated from an HCH Dumpsite.</title>
        <authorList>
            <person name="Kumar Singh A."/>
            <person name="Sangwan N."/>
            <person name="Sharma A."/>
            <person name="Gupta V."/>
            <person name="Khurana J.P."/>
            <person name="Lal R."/>
        </authorList>
    </citation>
    <scope>NUCLEOTIDE SEQUENCE [LARGE SCALE GENOMIC DNA]</scope>
    <source>
        <strain evidence="2 3">P25</strain>
    </source>
</reference>
<dbReference type="PATRIC" id="fig|1329909.3.peg.1484"/>
<evidence type="ECO:0000313" key="3">
    <source>
        <dbReference type="Proteomes" id="UP000015525"/>
    </source>
</evidence>
<comment type="caution">
    <text evidence="2">The sequence shown here is derived from an EMBL/GenBank/DDBJ whole genome shotgun (WGS) entry which is preliminary data.</text>
</comment>
<gene>
    <name evidence="2" type="ORF">L288_07675</name>
</gene>
<keyword evidence="1" id="KW-0732">Signal</keyword>
<protein>
    <recommendedName>
        <fullName evidence="4">UrcA family protein</fullName>
    </recommendedName>
</protein>
<evidence type="ECO:0008006" key="4">
    <source>
        <dbReference type="Google" id="ProtNLM"/>
    </source>
</evidence>
<feature type="signal peptide" evidence="1">
    <location>
        <begin position="1"/>
        <end position="23"/>
    </location>
</feature>
<accession>T0IG00</accession>
<dbReference type="InterPro" id="IPR030972">
    <property type="entry name" value="UrcA_uranyl"/>
</dbReference>
<evidence type="ECO:0000256" key="1">
    <source>
        <dbReference type="SAM" id="SignalP"/>
    </source>
</evidence>
<dbReference type="AlphaFoldDB" id="T0IG00"/>
<proteinExistence type="predicted"/>
<dbReference type="Proteomes" id="UP000015525">
    <property type="component" value="Unassembled WGS sequence"/>
</dbReference>
<organism evidence="2 3">
    <name type="scientific">Sphingobium quisquiliarum P25</name>
    <dbReference type="NCBI Taxonomy" id="1329909"/>
    <lineage>
        <taxon>Bacteria</taxon>
        <taxon>Pseudomonadati</taxon>
        <taxon>Pseudomonadota</taxon>
        <taxon>Alphaproteobacteria</taxon>
        <taxon>Sphingomonadales</taxon>
        <taxon>Sphingomonadaceae</taxon>
        <taxon>Sphingobium</taxon>
    </lineage>
</organism>
<dbReference type="NCBIfam" id="TIGR04433">
    <property type="entry name" value="UrcA_uranyl"/>
    <property type="match status" value="1"/>
</dbReference>
<dbReference type="EMBL" id="ATHO01000067">
    <property type="protein sequence ID" value="EQB08569.1"/>
    <property type="molecule type" value="Genomic_DNA"/>
</dbReference>
<sequence length="111" mass="11598">MTKKTLAALAAAMTFALPASALAGDGMDVIVDGRTGTETRSVIVSLADLDLGSSRDARRADSRINRAAKQVCGWMSGTILQPSREYRACFDDALSGARADLASLAQGQHQG</sequence>
<name>T0IG00_9SPHN</name>
<evidence type="ECO:0000313" key="2">
    <source>
        <dbReference type="EMBL" id="EQB08569.1"/>
    </source>
</evidence>
<dbReference type="RefSeq" id="WP_021237817.1">
    <property type="nucleotide sequence ID" value="NZ_ATHO01000067.1"/>
</dbReference>
<keyword evidence="3" id="KW-1185">Reference proteome</keyword>